<evidence type="ECO:0000256" key="8">
    <source>
        <dbReference type="RuleBase" id="RU364143"/>
    </source>
</evidence>
<keyword evidence="4 8" id="KW-0805">Transcription regulation</keyword>
<dbReference type="Proteomes" id="UP001565368">
    <property type="component" value="Unassembled WGS sequence"/>
</dbReference>
<keyword evidence="6 8" id="KW-0539">Nucleus</keyword>
<dbReference type="InterPro" id="IPR038566">
    <property type="entry name" value="Mediator_Med6_sf"/>
</dbReference>
<evidence type="ECO:0000256" key="1">
    <source>
        <dbReference type="ARBA" id="ARBA00004123"/>
    </source>
</evidence>
<dbReference type="GeneID" id="95983551"/>
<evidence type="ECO:0000256" key="4">
    <source>
        <dbReference type="ARBA" id="ARBA00023015"/>
    </source>
</evidence>
<evidence type="ECO:0000256" key="5">
    <source>
        <dbReference type="ARBA" id="ARBA00023163"/>
    </source>
</evidence>
<comment type="subcellular location">
    <subcellularLocation>
        <location evidence="1 8">Nucleus</location>
    </subcellularLocation>
</comment>
<keyword evidence="11" id="KW-1185">Reference proteome</keyword>
<gene>
    <name evidence="8 10" type="primary">MED6</name>
    <name evidence="10" type="ORF">Q8F55_002508</name>
</gene>
<feature type="region of interest" description="Disordered" evidence="9">
    <location>
        <begin position="149"/>
        <end position="217"/>
    </location>
</feature>
<evidence type="ECO:0000256" key="3">
    <source>
        <dbReference type="ARBA" id="ARBA00020634"/>
    </source>
</evidence>
<feature type="compositionally biased region" description="Basic and acidic residues" evidence="9">
    <location>
        <begin position="170"/>
        <end position="193"/>
    </location>
</feature>
<keyword evidence="8" id="KW-0010">Activator</keyword>
<dbReference type="PANTHER" id="PTHR13104">
    <property type="entry name" value="MED-6-RELATED"/>
    <property type="match status" value="1"/>
</dbReference>
<sequence length="322" mass="34694">MADDAEQDLRHIHWSWPEAIAANPARSLATPDLAMDYFAFSPFWDSKSNNNVLRTQRRIENPTYGHAEEKVELTAFRTGFEYIVSHHHAPDVFVIHRRDVLPDGARGPVTHAYFIIQDKVYMSPNLHDIASTRLRNATFLLSSTFSSLSANKPAANPRATAQWRALPSSGKEKEKEKERDAERRDSVTERRDSVASGTTPAEASASAPEEKEKEKDAAPDWHLFHALSATRASLAELDRLAASPEARADAEAEGRAFDALAQAAIGRAPAPTGPGAAAAAGAAGTPRPGLAGTPAFRGTPRAVSNFAPSNFAPSLAAESPAL</sequence>
<evidence type="ECO:0000256" key="9">
    <source>
        <dbReference type="SAM" id="MobiDB-lite"/>
    </source>
</evidence>
<dbReference type="RefSeq" id="XP_069211490.1">
    <property type="nucleotide sequence ID" value="XM_069351104.1"/>
</dbReference>
<evidence type="ECO:0000313" key="11">
    <source>
        <dbReference type="Proteomes" id="UP001565368"/>
    </source>
</evidence>
<evidence type="ECO:0000256" key="2">
    <source>
        <dbReference type="ARBA" id="ARBA00007526"/>
    </source>
</evidence>
<reference evidence="10 11" key="1">
    <citation type="submission" date="2023-08" db="EMBL/GenBank/DDBJ databases">
        <title>Annotated Genome Sequence of Vanrija albida AlHP1.</title>
        <authorList>
            <person name="Herzog R."/>
        </authorList>
    </citation>
    <scope>NUCLEOTIDE SEQUENCE [LARGE SCALE GENOMIC DNA]</scope>
    <source>
        <strain evidence="10 11">AlHP1</strain>
    </source>
</reference>
<evidence type="ECO:0000256" key="7">
    <source>
        <dbReference type="ARBA" id="ARBA00031259"/>
    </source>
</evidence>
<keyword evidence="5 8" id="KW-0804">Transcription</keyword>
<comment type="subunit">
    <text evidence="8">Component of the Mediator complex.</text>
</comment>
<organism evidence="10 11">
    <name type="scientific">Vanrija albida</name>
    <dbReference type="NCBI Taxonomy" id="181172"/>
    <lineage>
        <taxon>Eukaryota</taxon>
        <taxon>Fungi</taxon>
        <taxon>Dikarya</taxon>
        <taxon>Basidiomycota</taxon>
        <taxon>Agaricomycotina</taxon>
        <taxon>Tremellomycetes</taxon>
        <taxon>Trichosporonales</taxon>
        <taxon>Trichosporonaceae</taxon>
        <taxon>Vanrija</taxon>
    </lineage>
</organism>
<evidence type="ECO:0000313" key="10">
    <source>
        <dbReference type="EMBL" id="KAL1411546.1"/>
    </source>
</evidence>
<evidence type="ECO:0000256" key="6">
    <source>
        <dbReference type="ARBA" id="ARBA00023242"/>
    </source>
</evidence>
<feature type="region of interest" description="Disordered" evidence="9">
    <location>
        <begin position="267"/>
        <end position="322"/>
    </location>
</feature>
<accession>A0ABR3QA30</accession>
<feature type="compositionally biased region" description="Basic and acidic residues" evidence="9">
    <location>
        <begin position="208"/>
        <end position="217"/>
    </location>
</feature>
<feature type="compositionally biased region" description="Low complexity" evidence="9">
    <location>
        <begin position="267"/>
        <end position="295"/>
    </location>
</feature>
<dbReference type="EMBL" id="JBBXJM010000002">
    <property type="protein sequence ID" value="KAL1411546.1"/>
    <property type="molecule type" value="Genomic_DNA"/>
</dbReference>
<dbReference type="Pfam" id="PF04934">
    <property type="entry name" value="Med6"/>
    <property type="match status" value="1"/>
</dbReference>
<protein>
    <recommendedName>
        <fullName evidence="3 8">Mediator of RNA polymerase II transcription subunit 6</fullName>
    </recommendedName>
    <alternativeName>
        <fullName evidence="7 8">Mediator complex subunit 6</fullName>
    </alternativeName>
</protein>
<proteinExistence type="inferred from homology"/>
<comment type="similarity">
    <text evidence="2 8">Belongs to the Mediator complex subunit 6 family.</text>
</comment>
<comment type="caution">
    <text evidence="10">The sequence shown here is derived from an EMBL/GenBank/DDBJ whole genome shotgun (WGS) entry which is preliminary data.</text>
</comment>
<dbReference type="Gene3D" id="3.10.450.580">
    <property type="entry name" value="Mediator complex, subunit Med6"/>
    <property type="match status" value="1"/>
</dbReference>
<comment type="function">
    <text evidence="8">Component of the Mediator complex, a coactivator involved in the regulated transcription of nearly all RNA polymerase II-dependent genes. Mediator functions as a bridge to convey information from gene-specific regulatory proteins to the basal RNA polymerase II transcription machinery. Mediator is recruited to promoters by direct interactions with regulatory proteins and serves as a scaffold for the assembly of a functional preinitiation complex with RNA polymerase II and the general transcription factors.</text>
</comment>
<dbReference type="InterPro" id="IPR007018">
    <property type="entry name" value="Mediator_Med6"/>
</dbReference>
<name>A0ABR3QA30_9TREE</name>